<gene>
    <name evidence="3" type="ORF">D9Q98_003562</name>
</gene>
<dbReference type="Pfam" id="PF01878">
    <property type="entry name" value="EVE"/>
    <property type="match status" value="1"/>
</dbReference>
<keyword evidence="4" id="KW-1185">Reference proteome</keyword>
<feature type="compositionally biased region" description="Low complexity" evidence="1">
    <location>
        <begin position="9"/>
        <end position="25"/>
    </location>
</feature>
<reference evidence="3" key="2">
    <citation type="submission" date="2020-11" db="EMBL/GenBank/DDBJ databases">
        <authorList>
            <person name="Cecchin M."/>
            <person name="Marcolungo L."/>
            <person name="Rossato M."/>
            <person name="Girolomoni L."/>
            <person name="Cosentino E."/>
            <person name="Cuine S."/>
            <person name="Li-Beisson Y."/>
            <person name="Delledonne M."/>
            <person name="Ballottari M."/>
        </authorList>
    </citation>
    <scope>NUCLEOTIDE SEQUENCE</scope>
    <source>
        <strain evidence="3">211/11P</strain>
        <tissue evidence="3">Whole cell</tissue>
    </source>
</reference>
<organism evidence="3 4">
    <name type="scientific">Chlorella vulgaris</name>
    <name type="common">Green alga</name>
    <dbReference type="NCBI Taxonomy" id="3077"/>
    <lineage>
        <taxon>Eukaryota</taxon>
        <taxon>Viridiplantae</taxon>
        <taxon>Chlorophyta</taxon>
        <taxon>core chlorophytes</taxon>
        <taxon>Trebouxiophyceae</taxon>
        <taxon>Chlorellales</taxon>
        <taxon>Chlorellaceae</taxon>
        <taxon>Chlorella clade</taxon>
        <taxon>Chlorella</taxon>
    </lineage>
</organism>
<evidence type="ECO:0000259" key="2">
    <source>
        <dbReference type="Pfam" id="PF01878"/>
    </source>
</evidence>
<dbReference type="InterPro" id="IPR052181">
    <property type="entry name" value="5hmC_binding"/>
</dbReference>
<reference evidence="3" key="1">
    <citation type="journal article" date="2019" name="Plant J.">
        <title>Chlorella vulgaris genome assembly and annotation reveals the molecular basis for metabolic acclimation to high light conditions.</title>
        <authorList>
            <person name="Cecchin M."/>
            <person name="Marcolungo L."/>
            <person name="Rossato M."/>
            <person name="Girolomoni L."/>
            <person name="Cosentino E."/>
            <person name="Cuine S."/>
            <person name="Li-Beisson Y."/>
            <person name="Delledonne M."/>
            <person name="Ballottari M."/>
        </authorList>
    </citation>
    <scope>NUCLEOTIDE SEQUENCE</scope>
    <source>
        <strain evidence="3">211/11P</strain>
    </source>
</reference>
<dbReference type="OrthoDB" id="514208at2759"/>
<dbReference type="PANTHER" id="PTHR14087">
    <property type="entry name" value="THYMOCYTE NUCLEAR PROTEIN 1"/>
    <property type="match status" value="1"/>
</dbReference>
<sequence length="174" mass="19455">MPPKRSAEGSPTGGKKAKTTKPASPQRNAEGKGFYLLKRQIDVLPISRFKKAPNKTLPITNIRSAQARKTIRSMQEGDEVLFYSCNNLRTKAKVDAGVYGRCTVVRAPYPDPADDKWLSFDLRLDEAFDEPVLLSAMKEHQLDGLQAMSLFVQSPMLSVHHVSPEHFAFILEEV</sequence>
<evidence type="ECO:0000313" key="3">
    <source>
        <dbReference type="EMBL" id="KAI3433755.1"/>
    </source>
</evidence>
<comment type="caution">
    <text evidence="3">The sequence shown here is derived from an EMBL/GenBank/DDBJ whole genome shotgun (WGS) entry which is preliminary data.</text>
</comment>
<accession>A0A9D4TT60</accession>
<dbReference type="Proteomes" id="UP001055712">
    <property type="component" value="Unassembled WGS sequence"/>
</dbReference>
<name>A0A9D4TT60_CHLVU</name>
<dbReference type="EMBL" id="SIDB01000004">
    <property type="protein sequence ID" value="KAI3433755.1"/>
    <property type="molecule type" value="Genomic_DNA"/>
</dbReference>
<evidence type="ECO:0000313" key="4">
    <source>
        <dbReference type="Proteomes" id="UP001055712"/>
    </source>
</evidence>
<proteinExistence type="predicted"/>
<feature type="region of interest" description="Disordered" evidence="1">
    <location>
        <begin position="1"/>
        <end position="32"/>
    </location>
</feature>
<dbReference type="PANTHER" id="PTHR14087:SF7">
    <property type="entry name" value="THYMOCYTE NUCLEAR PROTEIN 1"/>
    <property type="match status" value="1"/>
</dbReference>
<dbReference type="Gene3D" id="3.10.590.10">
    <property type="entry name" value="ph1033 like domains"/>
    <property type="match status" value="1"/>
</dbReference>
<dbReference type="InterPro" id="IPR002740">
    <property type="entry name" value="EVE_domain"/>
</dbReference>
<feature type="domain" description="EVE" evidence="2">
    <location>
        <begin position="35"/>
        <end position="172"/>
    </location>
</feature>
<protein>
    <recommendedName>
        <fullName evidence="2">EVE domain-containing protein</fullName>
    </recommendedName>
</protein>
<evidence type="ECO:0000256" key="1">
    <source>
        <dbReference type="SAM" id="MobiDB-lite"/>
    </source>
</evidence>
<dbReference type="GO" id="GO:0005634">
    <property type="term" value="C:nucleus"/>
    <property type="evidence" value="ECO:0007669"/>
    <property type="project" value="TreeGrafter"/>
</dbReference>
<dbReference type="SUPFAM" id="SSF88697">
    <property type="entry name" value="PUA domain-like"/>
    <property type="match status" value="1"/>
</dbReference>
<dbReference type="InterPro" id="IPR015947">
    <property type="entry name" value="PUA-like_sf"/>
</dbReference>
<dbReference type="AlphaFoldDB" id="A0A9D4TT60"/>